<dbReference type="PANTHER" id="PTHR33055">
    <property type="entry name" value="TRANSPOSASE FOR INSERTION SEQUENCE ELEMENT IS1111A"/>
    <property type="match status" value="1"/>
</dbReference>
<dbReference type="GO" id="GO:0003677">
    <property type="term" value="F:DNA binding"/>
    <property type="evidence" value="ECO:0007669"/>
    <property type="project" value="InterPro"/>
</dbReference>
<proteinExistence type="predicted"/>
<dbReference type="GO" id="GO:0006313">
    <property type="term" value="P:DNA transposition"/>
    <property type="evidence" value="ECO:0007669"/>
    <property type="project" value="InterPro"/>
</dbReference>
<name>A0A6J4IQL8_9ACTN</name>
<accession>A0A6J4IQL8</accession>
<sequence length="413" mass="44909">MWVVLFLGNDWAEAHHDIELVDEAGRRLVRRRLPEGVEGLSALHSLIADHLDEDDEAGQVVVGVETDRGPWVQALIAAGYTVYAINPRQVARYRERHGTAGAKSDPGDAHVLAELVRLDRAHHRPVAGDSALAEHVKVLTRTHQSLIWSRQRQTNALRSMLREFYPAALAAFGEDLASREALAILAIAPAPEAGRRLSLSKIAAALRRAGRQRGIDASAERIQTALRTPQLEAHPGVVSAYTAAVRSLVAVIDALVTQVEALRGEVEAGFGRHPDAEIYLSQPGLGPILGARVLAEFGDDPTRYADAKGRKNYSGMAPITRASGLKRMVLARPARNRRLANALYFQAFAALSSSPGARAYYDAQRARGAAHHQALRALSNRLVGILHGCLRHHTHYDEAIAWHTDASPTETAA</sequence>
<dbReference type="AlphaFoldDB" id="A0A6J4IQL8"/>
<protein>
    <submittedName>
        <fullName evidence="3">IS1601_B_3</fullName>
    </submittedName>
</protein>
<dbReference type="EMBL" id="CADCTN010000173">
    <property type="protein sequence ID" value="CAA9256844.1"/>
    <property type="molecule type" value="Genomic_DNA"/>
</dbReference>
<feature type="domain" description="Transposase IS110-like N-terminal" evidence="1">
    <location>
        <begin position="8"/>
        <end position="166"/>
    </location>
</feature>
<dbReference type="Pfam" id="PF01548">
    <property type="entry name" value="DEDD_Tnp_IS110"/>
    <property type="match status" value="1"/>
</dbReference>
<evidence type="ECO:0000313" key="3">
    <source>
        <dbReference type="EMBL" id="CAA9256844.1"/>
    </source>
</evidence>
<dbReference type="InterPro" id="IPR047650">
    <property type="entry name" value="Transpos_IS110"/>
</dbReference>
<feature type="domain" description="Transposase IS116/IS110/IS902 C-terminal" evidence="2">
    <location>
        <begin position="280"/>
        <end position="361"/>
    </location>
</feature>
<dbReference type="PANTHER" id="PTHR33055:SF3">
    <property type="entry name" value="PUTATIVE TRANSPOSASE FOR IS117-RELATED"/>
    <property type="match status" value="1"/>
</dbReference>
<evidence type="ECO:0000259" key="2">
    <source>
        <dbReference type="Pfam" id="PF02371"/>
    </source>
</evidence>
<organism evidence="3">
    <name type="scientific">uncultured Blastococcus sp</name>
    <dbReference type="NCBI Taxonomy" id="217144"/>
    <lineage>
        <taxon>Bacteria</taxon>
        <taxon>Bacillati</taxon>
        <taxon>Actinomycetota</taxon>
        <taxon>Actinomycetes</taxon>
        <taxon>Geodermatophilales</taxon>
        <taxon>Geodermatophilaceae</taxon>
        <taxon>Blastococcus</taxon>
        <taxon>environmental samples</taxon>
    </lineage>
</organism>
<dbReference type="GO" id="GO:0004803">
    <property type="term" value="F:transposase activity"/>
    <property type="evidence" value="ECO:0007669"/>
    <property type="project" value="InterPro"/>
</dbReference>
<dbReference type="InterPro" id="IPR003346">
    <property type="entry name" value="Transposase_20"/>
</dbReference>
<dbReference type="Pfam" id="PF02371">
    <property type="entry name" value="Transposase_20"/>
    <property type="match status" value="1"/>
</dbReference>
<evidence type="ECO:0000259" key="1">
    <source>
        <dbReference type="Pfam" id="PF01548"/>
    </source>
</evidence>
<reference evidence="3" key="1">
    <citation type="submission" date="2020-02" db="EMBL/GenBank/DDBJ databases">
        <authorList>
            <person name="Meier V. D."/>
        </authorList>
    </citation>
    <scope>NUCLEOTIDE SEQUENCE</scope>
    <source>
        <strain evidence="3">AVDCRST_MAG52</strain>
    </source>
</reference>
<dbReference type="NCBIfam" id="NF033542">
    <property type="entry name" value="transpos_IS110"/>
    <property type="match status" value="1"/>
</dbReference>
<gene>
    <name evidence="3" type="ORF">AVDCRST_MAG52-2358</name>
</gene>
<dbReference type="InterPro" id="IPR002525">
    <property type="entry name" value="Transp_IS110-like_N"/>
</dbReference>